<dbReference type="OrthoDB" id="9787650at2"/>
<comment type="pathway">
    <text evidence="1 9">Porphyrin-containing compound metabolism; protoporphyrin-IX biosynthesis; coproporphyrinogen-III from 5-aminolevulinate: step 3/4.</text>
</comment>
<dbReference type="AlphaFoldDB" id="A0A451DCW7"/>
<evidence type="ECO:0000256" key="1">
    <source>
        <dbReference type="ARBA" id="ARBA00004772"/>
    </source>
</evidence>
<evidence type="ECO:0000256" key="2">
    <source>
        <dbReference type="ARBA" id="ARBA00008133"/>
    </source>
</evidence>
<comment type="similarity">
    <text evidence="2 9">Belongs to the uroporphyrinogen-III synthase family.</text>
</comment>
<comment type="function">
    <text evidence="6 9">Catalyzes cyclization of the linear tetrapyrrole, hydroxymethylbilane, to the macrocyclic uroporphyrinogen III.</text>
</comment>
<name>A0A451DCW7_9GAMM</name>
<dbReference type="Pfam" id="PF02602">
    <property type="entry name" value="HEM4"/>
    <property type="match status" value="1"/>
</dbReference>
<accession>A0A451DCW7</accession>
<evidence type="ECO:0000256" key="6">
    <source>
        <dbReference type="ARBA" id="ARBA00037589"/>
    </source>
</evidence>
<keyword evidence="5 9" id="KW-0627">Porphyrin biosynthesis</keyword>
<proteinExistence type="inferred from homology"/>
<evidence type="ECO:0000256" key="8">
    <source>
        <dbReference type="ARBA" id="ARBA00048617"/>
    </source>
</evidence>
<organism evidence="11">
    <name type="scientific">Candidatus Erwinia haradaeae</name>
    <dbReference type="NCBI Taxonomy" id="1922217"/>
    <lineage>
        <taxon>Bacteria</taxon>
        <taxon>Pseudomonadati</taxon>
        <taxon>Pseudomonadota</taxon>
        <taxon>Gammaproteobacteria</taxon>
        <taxon>Enterobacterales</taxon>
        <taxon>Erwiniaceae</taxon>
        <taxon>Erwinia</taxon>
    </lineage>
</organism>
<gene>
    <name evidence="11" type="primary">hemD</name>
    <name evidence="11" type="ORF">ERCILAFE3058_317</name>
</gene>
<dbReference type="GO" id="GO:0006782">
    <property type="term" value="P:protoporphyrinogen IX biosynthetic process"/>
    <property type="evidence" value="ECO:0007669"/>
    <property type="project" value="UniProtKB-UniRule"/>
</dbReference>
<dbReference type="Proteomes" id="UP000294418">
    <property type="component" value="Chromosome"/>
</dbReference>
<protein>
    <recommendedName>
        <fullName evidence="7 9">Uroporphyrinogen-III synthase</fullName>
        <ecNumber evidence="3 9">4.2.1.75</ecNumber>
    </recommendedName>
</protein>
<dbReference type="InterPro" id="IPR003754">
    <property type="entry name" value="4pyrrol_synth_uPrphyn_synth"/>
</dbReference>
<evidence type="ECO:0000313" key="11">
    <source>
        <dbReference type="EMBL" id="VFP84236.1"/>
    </source>
</evidence>
<dbReference type="GO" id="GO:0006780">
    <property type="term" value="P:uroporphyrinogen III biosynthetic process"/>
    <property type="evidence" value="ECO:0007669"/>
    <property type="project" value="UniProtKB-UniRule"/>
</dbReference>
<dbReference type="EMBL" id="LR217720">
    <property type="protein sequence ID" value="VFP84236.1"/>
    <property type="molecule type" value="Genomic_DNA"/>
</dbReference>
<evidence type="ECO:0000256" key="3">
    <source>
        <dbReference type="ARBA" id="ARBA00013109"/>
    </source>
</evidence>
<dbReference type="UniPathway" id="UPA00251">
    <property type="reaction ID" value="UER00320"/>
</dbReference>
<dbReference type="InterPro" id="IPR036108">
    <property type="entry name" value="4pyrrol_syn_uPrphyn_synt_sf"/>
</dbReference>
<dbReference type="SUPFAM" id="SSF69618">
    <property type="entry name" value="HemD-like"/>
    <property type="match status" value="1"/>
</dbReference>
<dbReference type="Gene3D" id="3.40.50.10090">
    <property type="match status" value="2"/>
</dbReference>
<dbReference type="NCBIfam" id="NF004582">
    <property type="entry name" value="PRK05928.1-1"/>
    <property type="match status" value="1"/>
</dbReference>
<dbReference type="InterPro" id="IPR039793">
    <property type="entry name" value="UROS/Hem4"/>
</dbReference>
<dbReference type="EC" id="4.2.1.75" evidence="3 9"/>
<dbReference type="CDD" id="cd06578">
    <property type="entry name" value="HemD"/>
    <property type="match status" value="1"/>
</dbReference>
<evidence type="ECO:0000256" key="7">
    <source>
        <dbReference type="ARBA" id="ARBA00040167"/>
    </source>
</evidence>
<evidence type="ECO:0000256" key="5">
    <source>
        <dbReference type="ARBA" id="ARBA00023244"/>
    </source>
</evidence>
<evidence type="ECO:0000256" key="9">
    <source>
        <dbReference type="RuleBase" id="RU366031"/>
    </source>
</evidence>
<evidence type="ECO:0000256" key="4">
    <source>
        <dbReference type="ARBA" id="ARBA00023239"/>
    </source>
</evidence>
<dbReference type="PANTHER" id="PTHR38042">
    <property type="entry name" value="UROPORPHYRINOGEN-III SYNTHASE, CHLOROPLASTIC"/>
    <property type="match status" value="1"/>
</dbReference>
<dbReference type="GO" id="GO:0004852">
    <property type="term" value="F:uroporphyrinogen-III synthase activity"/>
    <property type="evidence" value="ECO:0007669"/>
    <property type="project" value="UniProtKB-UniRule"/>
</dbReference>
<dbReference type="RefSeq" id="WP_157989730.1">
    <property type="nucleotide sequence ID" value="NZ_LR217720.1"/>
</dbReference>
<evidence type="ECO:0000259" key="10">
    <source>
        <dbReference type="Pfam" id="PF02602"/>
    </source>
</evidence>
<sequence>MSILVTRPSPFSDELVTALRHQGRVAWAFPLIEFTSGTQLHILPRRLHTLESEDLVFILSQNVIHYSKMIFARINMSWPTKLHYYAIGRSTALAFENTSGRAALWPKEKETSEVLIRLLPLQAIEGKHALILRGNGGRSLLEDTLLRYGAKVEIIECYQRCQKHYHGDKEGLRWRTEGIHTLVVTSGEMLKQLYLLFSVTDREEWLLKCRLVVVSERLNMLALDLGWTKIHIASGADNKALLDAILIDT</sequence>
<comment type="catalytic activity">
    <reaction evidence="8 9">
        <text>hydroxymethylbilane = uroporphyrinogen III + H2O</text>
        <dbReference type="Rhea" id="RHEA:18965"/>
        <dbReference type="ChEBI" id="CHEBI:15377"/>
        <dbReference type="ChEBI" id="CHEBI:57308"/>
        <dbReference type="ChEBI" id="CHEBI:57845"/>
        <dbReference type="EC" id="4.2.1.75"/>
    </reaction>
</comment>
<reference evidence="11" key="1">
    <citation type="submission" date="2019-02" db="EMBL/GenBank/DDBJ databases">
        <authorList>
            <person name="Manzano-Marin A."/>
            <person name="Manzano-Marin A."/>
        </authorList>
    </citation>
    <scope>NUCLEOTIDE SEQUENCE [LARGE SCALE GENOMIC DNA]</scope>
    <source>
        <strain evidence="11">ErCilaricifoliae</strain>
    </source>
</reference>
<feature type="domain" description="Tetrapyrrole biosynthesis uroporphyrinogen III synthase" evidence="10">
    <location>
        <begin position="13"/>
        <end position="242"/>
    </location>
</feature>
<dbReference type="PANTHER" id="PTHR38042:SF1">
    <property type="entry name" value="UROPORPHYRINOGEN-III SYNTHASE, CHLOROPLASTIC"/>
    <property type="match status" value="1"/>
</dbReference>
<keyword evidence="4 9" id="KW-0456">Lyase</keyword>